<gene>
    <name evidence="2" type="ORF">THAOC_28704</name>
</gene>
<dbReference type="EMBL" id="AGNL01040499">
    <property type="protein sequence ID" value="EJK52066.1"/>
    <property type="molecule type" value="Genomic_DNA"/>
</dbReference>
<feature type="region of interest" description="Disordered" evidence="1">
    <location>
        <begin position="1"/>
        <end position="59"/>
    </location>
</feature>
<feature type="compositionally biased region" description="Acidic residues" evidence="1">
    <location>
        <begin position="8"/>
        <end position="29"/>
    </location>
</feature>
<evidence type="ECO:0000313" key="2">
    <source>
        <dbReference type="EMBL" id="EJK52066.1"/>
    </source>
</evidence>
<keyword evidence="3" id="KW-1185">Reference proteome</keyword>
<sequence length="59" mass="6569">TTRVAAPSDDEDECDIDDEDWEADDEERNEDTGPVKSPKQGKEDAESPAHQTRPRIASL</sequence>
<reference evidence="2 3" key="1">
    <citation type="journal article" date="2012" name="Genome Biol.">
        <title>Genome and low-iron response of an oceanic diatom adapted to chronic iron limitation.</title>
        <authorList>
            <person name="Lommer M."/>
            <person name="Specht M."/>
            <person name="Roy A.S."/>
            <person name="Kraemer L."/>
            <person name="Andreson R."/>
            <person name="Gutowska M.A."/>
            <person name="Wolf J."/>
            <person name="Bergner S.V."/>
            <person name="Schilhabel M.B."/>
            <person name="Klostermeier U.C."/>
            <person name="Beiko R.G."/>
            <person name="Rosenstiel P."/>
            <person name="Hippler M."/>
            <person name="Laroche J."/>
        </authorList>
    </citation>
    <scope>NUCLEOTIDE SEQUENCE [LARGE SCALE GENOMIC DNA]</scope>
    <source>
        <strain evidence="2 3">CCMP1005</strain>
    </source>
</reference>
<dbReference type="AlphaFoldDB" id="K0RT36"/>
<evidence type="ECO:0000256" key="1">
    <source>
        <dbReference type="SAM" id="MobiDB-lite"/>
    </source>
</evidence>
<dbReference type="Proteomes" id="UP000266841">
    <property type="component" value="Unassembled WGS sequence"/>
</dbReference>
<feature type="non-terminal residue" evidence="2">
    <location>
        <position position="1"/>
    </location>
</feature>
<proteinExistence type="predicted"/>
<comment type="caution">
    <text evidence="2">The sequence shown here is derived from an EMBL/GenBank/DDBJ whole genome shotgun (WGS) entry which is preliminary data.</text>
</comment>
<accession>K0RT36</accession>
<evidence type="ECO:0000313" key="3">
    <source>
        <dbReference type="Proteomes" id="UP000266841"/>
    </source>
</evidence>
<protein>
    <submittedName>
        <fullName evidence="2">Uncharacterized protein</fullName>
    </submittedName>
</protein>
<organism evidence="2 3">
    <name type="scientific">Thalassiosira oceanica</name>
    <name type="common">Marine diatom</name>
    <dbReference type="NCBI Taxonomy" id="159749"/>
    <lineage>
        <taxon>Eukaryota</taxon>
        <taxon>Sar</taxon>
        <taxon>Stramenopiles</taxon>
        <taxon>Ochrophyta</taxon>
        <taxon>Bacillariophyta</taxon>
        <taxon>Coscinodiscophyceae</taxon>
        <taxon>Thalassiosirophycidae</taxon>
        <taxon>Thalassiosirales</taxon>
        <taxon>Thalassiosiraceae</taxon>
        <taxon>Thalassiosira</taxon>
    </lineage>
</organism>
<name>K0RT36_THAOC</name>